<dbReference type="Proteomes" id="UP000244959">
    <property type="component" value="Chromosome I"/>
</dbReference>
<evidence type="ECO:0000313" key="2">
    <source>
        <dbReference type="Proteomes" id="UP000244959"/>
    </source>
</evidence>
<sequence length="42" mass="5057">MKQKRDSCEQQKEWYYERANIIAGYVNNKSIANIAKIVLLYY</sequence>
<reference evidence="2" key="1">
    <citation type="submission" date="2018-03" db="EMBL/GenBank/DDBJ databases">
        <authorList>
            <person name="Batty M. E."/>
            <person name="Batty M E."/>
        </authorList>
    </citation>
    <scope>NUCLEOTIDE SEQUENCE [LARGE SCALE GENOMIC DNA]</scope>
    <source>
        <strain evidence="2">Gilliam</strain>
    </source>
</reference>
<evidence type="ECO:0000313" key="1">
    <source>
        <dbReference type="EMBL" id="SPR06510.1"/>
    </source>
</evidence>
<accession>A0A2U3QZU8</accession>
<organism evidence="1 2">
    <name type="scientific">Orientia tsutsugamushi str. Gilliam</name>
    <dbReference type="NCBI Taxonomy" id="1359184"/>
    <lineage>
        <taxon>Bacteria</taxon>
        <taxon>Pseudomonadati</taxon>
        <taxon>Pseudomonadota</taxon>
        <taxon>Alphaproteobacteria</taxon>
        <taxon>Rickettsiales</taxon>
        <taxon>Rickettsiaceae</taxon>
        <taxon>Rickettsieae</taxon>
        <taxon>Orientia</taxon>
    </lineage>
</organism>
<gene>
    <name evidence="1" type="ORF">GILLIAM_01248</name>
</gene>
<protein>
    <submittedName>
        <fullName evidence="1">Uncharacterized protein</fullName>
    </submittedName>
</protein>
<keyword evidence="2" id="KW-1185">Reference proteome</keyword>
<name>A0A2U3QZU8_ORITS</name>
<dbReference type="AlphaFoldDB" id="A0A2U3QZU8"/>
<proteinExistence type="predicted"/>
<dbReference type="EMBL" id="LS398551">
    <property type="protein sequence ID" value="SPR06510.1"/>
    <property type="molecule type" value="Genomic_DNA"/>
</dbReference>